<dbReference type="SUPFAM" id="SSF55729">
    <property type="entry name" value="Acyl-CoA N-acyltransferases (Nat)"/>
    <property type="match status" value="1"/>
</dbReference>
<dbReference type="InterPro" id="IPR052523">
    <property type="entry name" value="Trichothecene_AcTrans"/>
</dbReference>
<sequence length="169" mass="17885">MVLDEGAEVVGHGAILPPQGGQANPSLLVLLRLGLWKMPFVVGWGACARFLALLDVIAAIEHEVTSADADLNSGNYYTIEAYCVAVDRHGRGLGARMLPPLLARADAARRPAFLLTQLAGNVRFYARHGFAVIDERDAELKGAPFHCWAMKRLPAAAAAAAAVLSAAVS</sequence>
<dbReference type="PANTHER" id="PTHR42791:SF1">
    <property type="entry name" value="N-ACETYLTRANSFERASE DOMAIN-CONTAINING PROTEIN"/>
    <property type="match status" value="1"/>
</dbReference>
<reference evidence="2" key="1">
    <citation type="submission" date="2021-02" db="EMBL/GenBank/DDBJ databases">
        <title>First Annotated Genome of the Yellow-green Alga Tribonema minus.</title>
        <authorList>
            <person name="Mahan K.M."/>
        </authorList>
    </citation>
    <scope>NUCLEOTIDE SEQUENCE</scope>
    <source>
        <strain evidence="2">UTEX B ZZ1240</strain>
    </source>
</reference>
<evidence type="ECO:0000313" key="3">
    <source>
        <dbReference type="Proteomes" id="UP000664859"/>
    </source>
</evidence>
<protein>
    <recommendedName>
        <fullName evidence="1">N-acetyltransferase domain-containing protein</fullName>
    </recommendedName>
</protein>
<evidence type="ECO:0000259" key="1">
    <source>
        <dbReference type="PROSITE" id="PS51186"/>
    </source>
</evidence>
<feature type="domain" description="N-acetyltransferase" evidence="1">
    <location>
        <begin position="14"/>
        <end position="154"/>
    </location>
</feature>
<gene>
    <name evidence="2" type="ORF">JKP88DRAFT_275200</name>
</gene>
<keyword evidence="3" id="KW-1185">Reference proteome</keyword>
<dbReference type="AlphaFoldDB" id="A0A836CNZ2"/>
<dbReference type="Gene3D" id="3.40.630.30">
    <property type="match status" value="1"/>
</dbReference>
<dbReference type="GO" id="GO:0016747">
    <property type="term" value="F:acyltransferase activity, transferring groups other than amino-acyl groups"/>
    <property type="evidence" value="ECO:0007669"/>
    <property type="project" value="InterPro"/>
</dbReference>
<dbReference type="Pfam" id="PF13673">
    <property type="entry name" value="Acetyltransf_10"/>
    <property type="match status" value="1"/>
</dbReference>
<name>A0A836CNZ2_9STRA</name>
<evidence type="ECO:0000313" key="2">
    <source>
        <dbReference type="EMBL" id="KAG5190331.1"/>
    </source>
</evidence>
<dbReference type="EMBL" id="JAFCMP010000035">
    <property type="protein sequence ID" value="KAG5190331.1"/>
    <property type="molecule type" value="Genomic_DNA"/>
</dbReference>
<comment type="caution">
    <text evidence="2">The sequence shown here is derived from an EMBL/GenBank/DDBJ whole genome shotgun (WGS) entry which is preliminary data.</text>
</comment>
<proteinExistence type="predicted"/>
<dbReference type="InterPro" id="IPR000182">
    <property type="entry name" value="GNAT_dom"/>
</dbReference>
<accession>A0A836CNZ2</accession>
<dbReference type="PANTHER" id="PTHR42791">
    <property type="entry name" value="GNAT FAMILY ACETYLTRANSFERASE"/>
    <property type="match status" value="1"/>
</dbReference>
<dbReference type="InterPro" id="IPR016181">
    <property type="entry name" value="Acyl_CoA_acyltransferase"/>
</dbReference>
<dbReference type="Proteomes" id="UP000664859">
    <property type="component" value="Unassembled WGS sequence"/>
</dbReference>
<dbReference type="PROSITE" id="PS51186">
    <property type="entry name" value="GNAT"/>
    <property type="match status" value="1"/>
</dbReference>
<organism evidence="2 3">
    <name type="scientific">Tribonema minus</name>
    <dbReference type="NCBI Taxonomy" id="303371"/>
    <lineage>
        <taxon>Eukaryota</taxon>
        <taxon>Sar</taxon>
        <taxon>Stramenopiles</taxon>
        <taxon>Ochrophyta</taxon>
        <taxon>PX clade</taxon>
        <taxon>Xanthophyceae</taxon>
        <taxon>Tribonematales</taxon>
        <taxon>Tribonemataceae</taxon>
        <taxon>Tribonema</taxon>
    </lineage>
</organism>